<feature type="transmembrane region" description="Helical" evidence="2">
    <location>
        <begin position="49"/>
        <end position="73"/>
    </location>
</feature>
<reference evidence="4" key="1">
    <citation type="journal article" date="2019" name="Int. J. Syst. Evol. Microbiol.">
        <title>The Global Catalogue of Microorganisms (GCM) 10K type strain sequencing project: providing services to taxonomists for standard genome sequencing and annotation.</title>
        <authorList>
            <consortium name="The Broad Institute Genomics Platform"/>
            <consortium name="The Broad Institute Genome Sequencing Center for Infectious Disease"/>
            <person name="Wu L."/>
            <person name="Ma J."/>
        </authorList>
    </citation>
    <scope>NUCLEOTIDE SEQUENCE [LARGE SCALE GENOMIC DNA]</scope>
    <source>
        <strain evidence="4">JCM 17906</strain>
    </source>
</reference>
<feature type="region of interest" description="Disordered" evidence="1">
    <location>
        <begin position="127"/>
        <end position="148"/>
    </location>
</feature>
<keyword evidence="2" id="KW-0472">Membrane</keyword>
<comment type="caution">
    <text evidence="3">The sequence shown here is derived from an EMBL/GenBank/DDBJ whole genome shotgun (WGS) entry which is preliminary data.</text>
</comment>
<evidence type="ECO:0000313" key="3">
    <source>
        <dbReference type="EMBL" id="GAA4560484.1"/>
    </source>
</evidence>
<keyword evidence="2" id="KW-1133">Transmembrane helix</keyword>
<name>A0ABP8S3E3_9PSEU</name>
<keyword evidence="2" id="KW-0812">Transmembrane</keyword>
<organism evidence="3 4">
    <name type="scientific">Pseudonocardia xishanensis</name>
    <dbReference type="NCBI Taxonomy" id="630995"/>
    <lineage>
        <taxon>Bacteria</taxon>
        <taxon>Bacillati</taxon>
        <taxon>Actinomycetota</taxon>
        <taxon>Actinomycetes</taxon>
        <taxon>Pseudonocardiales</taxon>
        <taxon>Pseudonocardiaceae</taxon>
        <taxon>Pseudonocardia</taxon>
    </lineage>
</organism>
<evidence type="ECO:0000256" key="1">
    <source>
        <dbReference type="SAM" id="MobiDB-lite"/>
    </source>
</evidence>
<sequence length="148" mass="16578">MPAMDRDINPYPDTAVDFAKIVRAAGLEVEYEDADRSSRTYLAHNAADLWIPVIQVGVDLLVGMSAGLITNMIQRYLDRRKIDQTILHVEYRIVDSDGQVQAIKIDGRGPDVIGALSEFEGKQIERTRSRAVEARSEDEKSDPDHPLN</sequence>
<evidence type="ECO:0000256" key="2">
    <source>
        <dbReference type="SAM" id="Phobius"/>
    </source>
</evidence>
<protein>
    <submittedName>
        <fullName evidence="3">Uncharacterized protein</fullName>
    </submittedName>
</protein>
<gene>
    <name evidence="3" type="ORF">GCM10023175_70610</name>
</gene>
<keyword evidence="4" id="KW-1185">Reference proteome</keyword>
<dbReference type="Proteomes" id="UP001501598">
    <property type="component" value="Unassembled WGS sequence"/>
</dbReference>
<evidence type="ECO:0000313" key="4">
    <source>
        <dbReference type="Proteomes" id="UP001501598"/>
    </source>
</evidence>
<dbReference type="EMBL" id="BAABGT010000122">
    <property type="protein sequence ID" value="GAA4560484.1"/>
    <property type="molecule type" value="Genomic_DNA"/>
</dbReference>
<proteinExistence type="predicted"/>
<accession>A0ABP8S3E3</accession>